<evidence type="ECO:0000313" key="3">
    <source>
        <dbReference type="Proteomes" id="UP000224567"/>
    </source>
</evidence>
<organism evidence="2 3">
    <name type="scientific">Capsicum baccatum</name>
    <name type="common">Peruvian pepper</name>
    <dbReference type="NCBI Taxonomy" id="33114"/>
    <lineage>
        <taxon>Eukaryota</taxon>
        <taxon>Viridiplantae</taxon>
        <taxon>Streptophyta</taxon>
        <taxon>Embryophyta</taxon>
        <taxon>Tracheophyta</taxon>
        <taxon>Spermatophyta</taxon>
        <taxon>Magnoliopsida</taxon>
        <taxon>eudicotyledons</taxon>
        <taxon>Gunneridae</taxon>
        <taxon>Pentapetalae</taxon>
        <taxon>asterids</taxon>
        <taxon>lamiids</taxon>
        <taxon>Solanales</taxon>
        <taxon>Solanaceae</taxon>
        <taxon>Solanoideae</taxon>
        <taxon>Capsiceae</taxon>
        <taxon>Capsicum</taxon>
    </lineage>
</organism>
<dbReference type="GO" id="GO:0009507">
    <property type="term" value="C:chloroplast"/>
    <property type="evidence" value="ECO:0007669"/>
    <property type="project" value="TreeGrafter"/>
</dbReference>
<protein>
    <submittedName>
        <fullName evidence="2">NADP-dependent malic enzyme, chloroplastic</fullName>
    </submittedName>
</protein>
<dbReference type="Gene3D" id="3.40.50.720">
    <property type="entry name" value="NAD(P)-binding Rossmann-like Domain"/>
    <property type="match status" value="1"/>
</dbReference>
<evidence type="ECO:0000259" key="1">
    <source>
        <dbReference type="SMART" id="SM00919"/>
    </source>
</evidence>
<dbReference type="InterPro" id="IPR012302">
    <property type="entry name" value="Malic_NAD-bd"/>
</dbReference>
<reference evidence="3" key="2">
    <citation type="journal article" date="2017" name="J. Anim. Genet.">
        <title>Multiple reference genome sequences of hot pepper reveal the massive evolution of plant disease resistance genes by retroduplication.</title>
        <authorList>
            <person name="Kim S."/>
            <person name="Park J."/>
            <person name="Yeom S.-I."/>
            <person name="Kim Y.-M."/>
            <person name="Seo E."/>
            <person name="Kim K.-T."/>
            <person name="Kim M.-S."/>
            <person name="Lee J.M."/>
            <person name="Cheong K."/>
            <person name="Shin H.-S."/>
            <person name="Kim S.-B."/>
            <person name="Han K."/>
            <person name="Lee J."/>
            <person name="Park M."/>
            <person name="Lee H.-A."/>
            <person name="Lee H.-Y."/>
            <person name="Lee Y."/>
            <person name="Oh S."/>
            <person name="Lee J.H."/>
            <person name="Choi E."/>
            <person name="Choi E."/>
            <person name="Lee S.E."/>
            <person name="Jeon J."/>
            <person name="Kim H."/>
            <person name="Choi G."/>
            <person name="Song H."/>
            <person name="Lee J."/>
            <person name="Lee S.-C."/>
            <person name="Kwon J.-K."/>
            <person name="Lee H.-Y."/>
            <person name="Koo N."/>
            <person name="Hong Y."/>
            <person name="Kim R.W."/>
            <person name="Kang W.-H."/>
            <person name="Huh J.H."/>
            <person name="Kang B.-C."/>
            <person name="Yang T.-J."/>
            <person name="Lee Y.-H."/>
            <person name="Bennetzen J.L."/>
            <person name="Choi D."/>
        </authorList>
    </citation>
    <scope>NUCLEOTIDE SEQUENCE [LARGE SCALE GENOMIC DNA]</scope>
    <source>
        <strain evidence="3">cv. PBC81</strain>
    </source>
</reference>
<dbReference type="GO" id="GO:0006108">
    <property type="term" value="P:malate metabolic process"/>
    <property type="evidence" value="ECO:0007669"/>
    <property type="project" value="TreeGrafter"/>
</dbReference>
<sequence length="178" mass="19619">MMKMRKSHTLRVREYHWDVRGDDADDPTTYAVAFGETEAHYMLIKPTILIGSSGTGKTFTNEVVQAMATFNKKSVIFALSNPTSQSECTAEEAYTWSHGRAIFASGGPFAPVEYKRKVFMSGLGLGLIISGAIRVLDDMLLAASEALAAEVSKENFEKGLIYPPFANIYKEDFSSHCC</sequence>
<reference evidence="2 3" key="1">
    <citation type="journal article" date="2017" name="Genome Biol.">
        <title>New reference genome sequences of hot pepper reveal the massive evolution of plant disease-resistance genes by retroduplication.</title>
        <authorList>
            <person name="Kim S."/>
            <person name="Park J."/>
            <person name="Yeom S.I."/>
            <person name="Kim Y.M."/>
            <person name="Seo E."/>
            <person name="Kim K.T."/>
            <person name="Kim M.S."/>
            <person name="Lee J.M."/>
            <person name="Cheong K."/>
            <person name="Shin H.S."/>
            <person name="Kim S.B."/>
            <person name="Han K."/>
            <person name="Lee J."/>
            <person name="Park M."/>
            <person name="Lee H.A."/>
            <person name="Lee H.Y."/>
            <person name="Lee Y."/>
            <person name="Oh S."/>
            <person name="Lee J.H."/>
            <person name="Choi E."/>
            <person name="Choi E."/>
            <person name="Lee S.E."/>
            <person name="Jeon J."/>
            <person name="Kim H."/>
            <person name="Choi G."/>
            <person name="Song H."/>
            <person name="Lee J."/>
            <person name="Lee S.C."/>
            <person name="Kwon J.K."/>
            <person name="Lee H.Y."/>
            <person name="Koo N."/>
            <person name="Hong Y."/>
            <person name="Kim R.W."/>
            <person name="Kang W.H."/>
            <person name="Huh J.H."/>
            <person name="Kang B.C."/>
            <person name="Yang T.J."/>
            <person name="Lee Y.H."/>
            <person name="Bennetzen J.L."/>
            <person name="Choi D."/>
        </authorList>
    </citation>
    <scope>NUCLEOTIDE SEQUENCE [LARGE SCALE GENOMIC DNA]</scope>
    <source>
        <strain evidence="3">cv. PBC81</strain>
    </source>
</reference>
<dbReference type="SMART" id="SM00919">
    <property type="entry name" value="Malic_M"/>
    <property type="match status" value="1"/>
</dbReference>
<name>A0A2G2WPB0_CAPBA</name>
<proteinExistence type="predicted"/>
<feature type="domain" description="Malic enzyme NAD-binding" evidence="1">
    <location>
        <begin position="3"/>
        <end position="169"/>
    </location>
</feature>
<dbReference type="EMBL" id="MLFT02000005">
    <property type="protein sequence ID" value="PHT47051.1"/>
    <property type="molecule type" value="Genomic_DNA"/>
</dbReference>
<accession>A0A2G2WPB0</accession>
<dbReference type="OrthoDB" id="5365701at2759"/>
<dbReference type="InterPro" id="IPR036291">
    <property type="entry name" value="NAD(P)-bd_dom_sf"/>
</dbReference>
<keyword evidence="3" id="KW-1185">Reference proteome</keyword>
<comment type="caution">
    <text evidence="2">The sequence shown here is derived from an EMBL/GenBank/DDBJ whole genome shotgun (WGS) entry which is preliminary data.</text>
</comment>
<evidence type="ECO:0000313" key="2">
    <source>
        <dbReference type="EMBL" id="PHT47051.1"/>
    </source>
</evidence>
<dbReference type="PANTHER" id="PTHR23406">
    <property type="entry name" value="MALIC ENZYME-RELATED"/>
    <property type="match status" value="1"/>
</dbReference>
<dbReference type="PANTHER" id="PTHR23406:SF91">
    <property type="entry name" value="MALIC ENZYME"/>
    <property type="match status" value="1"/>
</dbReference>
<dbReference type="Pfam" id="PF03949">
    <property type="entry name" value="Malic_M"/>
    <property type="match status" value="1"/>
</dbReference>
<dbReference type="SUPFAM" id="SSF51735">
    <property type="entry name" value="NAD(P)-binding Rossmann-fold domains"/>
    <property type="match status" value="1"/>
</dbReference>
<dbReference type="Proteomes" id="UP000224567">
    <property type="component" value="Unassembled WGS sequence"/>
</dbReference>
<dbReference type="GO" id="GO:0051287">
    <property type="term" value="F:NAD binding"/>
    <property type="evidence" value="ECO:0007669"/>
    <property type="project" value="InterPro"/>
</dbReference>
<dbReference type="AlphaFoldDB" id="A0A2G2WPB0"/>
<dbReference type="GO" id="GO:0004473">
    <property type="term" value="F:malate dehydrogenase (decarboxylating) (NADP+) activity"/>
    <property type="evidence" value="ECO:0007669"/>
    <property type="project" value="TreeGrafter"/>
</dbReference>
<gene>
    <name evidence="2" type="ORF">CQW23_11259</name>
</gene>
<dbReference type="STRING" id="33114.A0A2G2WPB0"/>